<evidence type="ECO:0000313" key="7">
    <source>
        <dbReference type="EMBL" id="EEQ35410.1"/>
    </source>
</evidence>
<dbReference type="RefSeq" id="XP_002843146.1">
    <property type="nucleotide sequence ID" value="XM_002843100.1"/>
</dbReference>
<name>C5FZV7_ARTOC</name>
<dbReference type="PRINTS" id="PR00420">
    <property type="entry name" value="RNGMNOXGNASE"/>
</dbReference>
<dbReference type="InterPro" id="IPR002938">
    <property type="entry name" value="FAD-bd"/>
</dbReference>
<dbReference type="AlphaFoldDB" id="C5FZV7"/>
<evidence type="ECO:0000256" key="3">
    <source>
        <dbReference type="ARBA" id="ARBA00022827"/>
    </source>
</evidence>
<dbReference type="GO" id="GO:0071949">
    <property type="term" value="F:FAD binding"/>
    <property type="evidence" value="ECO:0007669"/>
    <property type="project" value="InterPro"/>
</dbReference>
<dbReference type="VEuPathDB" id="FungiDB:MCYG_08229"/>
<dbReference type="OrthoDB" id="16820at2759"/>
<dbReference type="GO" id="GO:0004497">
    <property type="term" value="F:monooxygenase activity"/>
    <property type="evidence" value="ECO:0007669"/>
    <property type="project" value="UniProtKB-KW"/>
</dbReference>
<keyword evidence="5" id="KW-0503">Monooxygenase</keyword>
<evidence type="ECO:0000256" key="5">
    <source>
        <dbReference type="ARBA" id="ARBA00023033"/>
    </source>
</evidence>
<dbReference type="eggNOG" id="KOG2614">
    <property type="taxonomic scope" value="Eukaryota"/>
</dbReference>
<proteinExistence type="inferred from homology"/>
<evidence type="ECO:0000259" key="6">
    <source>
        <dbReference type="Pfam" id="PF01494"/>
    </source>
</evidence>
<dbReference type="PANTHER" id="PTHR13789">
    <property type="entry name" value="MONOOXYGENASE"/>
    <property type="match status" value="1"/>
</dbReference>
<accession>C5FZV7</accession>
<dbReference type="EMBL" id="DS995708">
    <property type="protein sequence ID" value="EEQ35410.1"/>
    <property type="molecule type" value="Genomic_DNA"/>
</dbReference>
<dbReference type="InterPro" id="IPR050493">
    <property type="entry name" value="FAD-dep_Monooxygenase_BioMet"/>
</dbReference>
<dbReference type="HOGENOM" id="CLU_009665_19_5_1"/>
<keyword evidence="8" id="KW-1185">Reference proteome</keyword>
<reference evidence="8" key="1">
    <citation type="journal article" date="2012" name="MBio">
        <title>Comparative genome analysis of Trichophyton rubrum and related dermatophytes reveals candidate genes involved in infection.</title>
        <authorList>
            <person name="Martinez D.A."/>
            <person name="Oliver B.G."/>
            <person name="Graeser Y."/>
            <person name="Goldberg J.M."/>
            <person name="Li W."/>
            <person name="Martinez-Rossi N.M."/>
            <person name="Monod M."/>
            <person name="Shelest E."/>
            <person name="Barton R.C."/>
            <person name="Birch E."/>
            <person name="Brakhage A.A."/>
            <person name="Chen Z."/>
            <person name="Gurr S.J."/>
            <person name="Heiman D."/>
            <person name="Heitman J."/>
            <person name="Kosti I."/>
            <person name="Rossi A."/>
            <person name="Saif S."/>
            <person name="Samalova M."/>
            <person name="Saunders C.W."/>
            <person name="Shea T."/>
            <person name="Summerbell R.C."/>
            <person name="Xu J."/>
            <person name="Young S."/>
            <person name="Zeng Q."/>
            <person name="Birren B.W."/>
            <person name="Cuomo C.A."/>
            <person name="White T.C."/>
        </authorList>
    </citation>
    <scope>NUCLEOTIDE SEQUENCE [LARGE SCALE GENOMIC DNA]</scope>
    <source>
        <strain evidence="8">ATCC MYA-4605 / CBS 113480</strain>
    </source>
</reference>
<dbReference type="OMA" id="IHSKTRM"/>
<gene>
    <name evidence="7" type="ORF">MCYG_08229</name>
</gene>
<evidence type="ECO:0000256" key="1">
    <source>
        <dbReference type="ARBA" id="ARBA00007992"/>
    </source>
</evidence>
<evidence type="ECO:0000313" key="8">
    <source>
        <dbReference type="Proteomes" id="UP000002035"/>
    </source>
</evidence>
<dbReference type="Gene3D" id="3.50.50.60">
    <property type="entry name" value="FAD/NAD(P)-binding domain"/>
    <property type="match status" value="1"/>
</dbReference>
<dbReference type="STRING" id="554155.C5FZV7"/>
<organism evidence="7 8">
    <name type="scientific">Arthroderma otae (strain ATCC MYA-4605 / CBS 113480)</name>
    <name type="common">Microsporum canis</name>
    <dbReference type="NCBI Taxonomy" id="554155"/>
    <lineage>
        <taxon>Eukaryota</taxon>
        <taxon>Fungi</taxon>
        <taxon>Dikarya</taxon>
        <taxon>Ascomycota</taxon>
        <taxon>Pezizomycotina</taxon>
        <taxon>Eurotiomycetes</taxon>
        <taxon>Eurotiomycetidae</taxon>
        <taxon>Onygenales</taxon>
        <taxon>Arthrodermataceae</taxon>
        <taxon>Microsporum</taxon>
    </lineage>
</organism>
<sequence>MAPLSEICIIGGGMSGLAAALALAKYLSSRDELINVTVYELRDEPTTLGGAVNLMPNALRNLDRLGVYEHLQENKCGAEVDRIELFSNYSGPGQLASMDFVDTEGSPLGGFRGLRVMRSDLMSAMLDAINASTYANVTLRILYGKKVVRLEEPSSGNKGEKKVLVSFEDGTEVEADLVLGCDGIHSKTRMNYVEPEREPVYTGISVAQGYVDRKAVSSDLHFKATGMNMSRKGSLLATFYEPTHESIYLASVTEAKETLSRDGWKTKGADQDAVKADILDRFGESAFPCVREMITASNSWFLFPVYKLPPGGKWCTERVMLLGDAAHAMPPQGESIGIAIEDAILFTRTLAKYRSHPLTEAFKVYEELRRHRIDEHYQEASRRWETVRDCGYFVNKLKEVILPWWIWWSNDARTKTFMSDAETAVIP</sequence>
<dbReference type="Proteomes" id="UP000002035">
    <property type="component" value="Unassembled WGS sequence"/>
</dbReference>
<keyword evidence="4" id="KW-0560">Oxidoreductase</keyword>
<comment type="similarity">
    <text evidence="1">Belongs to the paxM FAD-dependent monooxygenase family.</text>
</comment>
<protein>
    <submittedName>
        <fullName evidence="7">Salicylate hydroxylase</fullName>
    </submittedName>
</protein>
<dbReference type="Pfam" id="PF01494">
    <property type="entry name" value="FAD_binding_3"/>
    <property type="match status" value="1"/>
</dbReference>
<feature type="domain" description="FAD-binding" evidence="6">
    <location>
        <begin position="6"/>
        <end position="374"/>
    </location>
</feature>
<dbReference type="InterPro" id="IPR036188">
    <property type="entry name" value="FAD/NAD-bd_sf"/>
</dbReference>
<evidence type="ECO:0000256" key="4">
    <source>
        <dbReference type="ARBA" id="ARBA00023002"/>
    </source>
</evidence>
<keyword evidence="3" id="KW-0274">FAD</keyword>
<evidence type="ECO:0000256" key="2">
    <source>
        <dbReference type="ARBA" id="ARBA00022630"/>
    </source>
</evidence>
<dbReference type="GeneID" id="9227677"/>
<dbReference type="SUPFAM" id="SSF51905">
    <property type="entry name" value="FAD/NAD(P)-binding domain"/>
    <property type="match status" value="1"/>
</dbReference>
<dbReference type="PANTHER" id="PTHR13789:SF309">
    <property type="entry name" value="PUTATIVE (AFU_ORTHOLOGUE AFUA_6G14510)-RELATED"/>
    <property type="match status" value="1"/>
</dbReference>
<keyword evidence="2" id="KW-0285">Flavoprotein</keyword>